<keyword evidence="9" id="KW-0029">Amino-acid transport</keyword>
<evidence type="ECO:0000259" key="20">
    <source>
        <dbReference type="PROSITE" id="PS50929"/>
    </source>
</evidence>
<dbReference type="HOGENOM" id="CLU_000604_84_9_6"/>
<dbReference type="InterPro" id="IPR003439">
    <property type="entry name" value="ABC_transporter-like_ATP-bd"/>
</dbReference>
<dbReference type="InterPro" id="IPR014223">
    <property type="entry name" value="ABC_CydC/D"/>
</dbReference>
<evidence type="ECO:0000256" key="16">
    <source>
        <dbReference type="ARBA" id="ARBA00071411"/>
    </source>
</evidence>
<evidence type="ECO:0000256" key="5">
    <source>
        <dbReference type="ARBA" id="ARBA00022692"/>
    </source>
</evidence>
<dbReference type="InterPro" id="IPR039421">
    <property type="entry name" value="Type_1_exporter"/>
</dbReference>
<dbReference type="eggNOG" id="COG4987">
    <property type="taxonomic scope" value="Bacteria"/>
</dbReference>
<feature type="domain" description="ABC transmembrane type-1" evidence="20">
    <location>
        <begin position="19"/>
        <end position="309"/>
    </location>
</feature>
<keyword evidence="22" id="KW-1185">Reference proteome</keyword>
<evidence type="ECO:0000256" key="1">
    <source>
        <dbReference type="ARBA" id="ARBA00004429"/>
    </source>
</evidence>
<dbReference type="GO" id="GO:0005886">
    <property type="term" value="C:plasma membrane"/>
    <property type="evidence" value="ECO:0007669"/>
    <property type="project" value="UniProtKB-SubCell"/>
</dbReference>
<sequence>MRALLPYLTLYRRHGGQLALGVALAIVTLLASIGLLTLSGWFLAGAATAGAAGLYSFNYMLPAAGVRGAAITRTAGRWAERVVSHDATFRVLQHLRLYTFSRILPLSPGAIARFRQAELLNRLVADVDTLDHLYLRVISPLAGALVVTLAVTAGLCLLDPRSGLALGTVMLVILALFPPLFYRAGKPVGEALTALRAEYRLRLNAWLSGNAELMLYGAAERYRKQLDATEQRWQGHQRRQSGLGAGAQSLLLLLTGLTLTLVLWLAAGGVGGDGSSDPLIALFAFATLAAFEALGPVAGAFQHLGQVMASAARLNVVINQSPEVVFPTAGPAPAASVALSASRVRFRYPGQAAPTIDELSLTVAAGEHIALLGHTGSGKSTLLQLLTRAWDPEEGDIALNGVPLREWSESALREMTAVVPQRVHIFSATLRDNLRLAAQDVDDEQLCAVLRQVGLEKLLVGEGFNAWLGEGGRALSGGEQRRMGIARALLHAAPLWLLDEPTEGLDAVTEQQILQLLTTLGQGRTVIIVTHRLRGLERLDRICIMDRGNLIEQGSHQALMAQRGLYYHYHRPLERETRRRIADARRSRPADCVQTDWSN</sequence>
<dbReference type="InterPro" id="IPR036640">
    <property type="entry name" value="ABC1_TM_sf"/>
</dbReference>
<dbReference type="Pfam" id="PF00664">
    <property type="entry name" value="ABC_membrane"/>
    <property type="match status" value="1"/>
</dbReference>
<feature type="transmembrane region" description="Helical" evidence="18">
    <location>
        <begin position="133"/>
        <end position="157"/>
    </location>
</feature>
<dbReference type="SMART" id="SM00382">
    <property type="entry name" value="AAA"/>
    <property type="match status" value="1"/>
</dbReference>
<dbReference type="GO" id="GO:0006865">
    <property type="term" value="P:amino acid transport"/>
    <property type="evidence" value="ECO:0007669"/>
    <property type="project" value="UniProtKB-KW"/>
</dbReference>
<dbReference type="GO" id="GO:0045454">
    <property type="term" value="P:cell redox homeostasis"/>
    <property type="evidence" value="ECO:0007669"/>
    <property type="project" value="InterPro"/>
</dbReference>
<evidence type="ECO:0000256" key="11">
    <source>
        <dbReference type="ARBA" id="ARBA00023136"/>
    </source>
</evidence>
<evidence type="ECO:0000256" key="7">
    <source>
        <dbReference type="ARBA" id="ARBA00022840"/>
    </source>
</evidence>
<feature type="compositionally biased region" description="Basic and acidic residues" evidence="17">
    <location>
        <begin position="580"/>
        <end position="589"/>
    </location>
</feature>
<dbReference type="EMBL" id="CP006568">
    <property type="protein sequence ID" value="AHF73956.1"/>
    <property type="molecule type" value="Genomic_DNA"/>
</dbReference>
<gene>
    <name evidence="21" type="primary">cydC</name>
    <name evidence="21" type="ORF">SOPEG_2028</name>
</gene>
<keyword evidence="2" id="KW-0813">Transport</keyword>
<proteinExistence type="inferred from homology"/>
<dbReference type="InterPro" id="IPR017871">
    <property type="entry name" value="ABC_transporter-like_CS"/>
</dbReference>
<dbReference type="InterPro" id="IPR011527">
    <property type="entry name" value="ABC1_TM_dom"/>
</dbReference>
<dbReference type="Pfam" id="PF00005">
    <property type="entry name" value="ABC_tran"/>
    <property type="match status" value="1"/>
</dbReference>
<dbReference type="GO" id="GO:0015421">
    <property type="term" value="F:ABC-type oligopeptide transporter activity"/>
    <property type="evidence" value="ECO:0007669"/>
    <property type="project" value="TreeGrafter"/>
</dbReference>
<comment type="subunit">
    <text evidence="15">Forms a heterodimer with CydD.</text>
</comment>
<dbReference type="CDD" id="cd18585">
    <property type="entry name" value="ABC_6TM_CydC"/>
    <property type="match status" value="1"/>
</dbReference>
<evidence type="ECO:0000256" key="14">
    <source>
        <dbReference type="ARBA" id="ARBA00061534"/>
    </source>
</evidence>
<comment type="subcellular location">
    <subcellularLocation>
        <location evidence="1">Cell inner membrane</location>
        <topology evidence="1">Multi-pass membrane protein</topology>
    </subcellularLocation>
</comment>
<dbReference type="PROSITE" id="PS50929">
    <property type="entry name" value="ABC_TM1F"/>
    <property type="match status" value="1"/>
</dbReference>
<dbReference type="PROSITE" id="PS50893">
    <property type="entry name" value="ABC_TRANSPORTER_2"/>
    <property type="match status" value="1"/>
</dbReference>
<dbReference type="SUPFAM" id="SSF52540">
    <property type="entry name" value="P-loop containing nucleoside triphosphate hydrolases"/>
    <property type="match status" value="1"/>
</dbReference>
<dbReference type="GO" id="GO:0016887">
    <property type="term" value="F:ATP hydrolysis activity"/>
    <property type="evidence" value="ECO:0007669"/>
    <property type="project" value="InterPro"/>
</dbReference>
<keyword evidence="5 18" id="KW-0812">Transmembrane</keyword>
<evidence type="ECO:0000256" key="10">
    <source>
        <dbReference type="ARBA" id="ARBA00022989"/>
    </source>
</evidence>
<evidence type="ECO:0000256" key="2">
    <source>
        <dbReference type="ARBA" id="ARBA00022448"/>
    </source>
</evidence>
<dbReference type="Gene3D" id="1.20.1560.10">
    <property type="entry name" value="ABC transporter type 1, transmembrane domain"/>
    <property type="match status" value="1"/>
</dbReference>
<dbReference type="FunFam" id="1.20.1560.10:FF:000060">
    <property type="entry name" value="Cysteine/glutathione ABC transporter ATP-binding protein/permease CydC"/>
    <property type="match status" value="1"/>
</dbReference>
<keyword evidence="6" id="KW-0547">Nucleotide-binding</keyword>
<feature type="transmembrane region" description="Helical" evidence="18">
    <location>
        <begin position="164"/>
        <end position="183"/>
    </location>
</feature>
<comment type="catalytic activity">
    <reaction evidence="13">
        <text>L-cysteine(in) + ATP + H2O = L-cysteine(out) + ADP + phosphate + H(+)</text>
        <dbReference type="Rhea" id="RHEA:29783"/>
        <dbReference type="ChEBI" id="CHEBI:15377"/>
        <dbReference type="ChEBI" id="CHEBI:15378"/>
        <dbReference type="ChEBI" id="CHEBI:30616"/>
        <dbReference type="ChEBI" id="CHEBI:35235"/>
        <dbReference type="ChEBI" id="CHEBI:43474"/>
        <dbReference type="ChEBI" id="CHEBI:456216"/>
    </reaction>
    <physiologicalReaction direction="left-to-right" evidence="13">
        <dbReference type="Rhea" id="RHEA:29784"/>
    </physiologicalReaction>
</comment>
<dbReference type="AlphaFoldDB" id="W0HJG7"/>
<dbReference type="Proteomes" id="UP000019025">
    <property type="component" value="Chromosome"/>
</dbReference>
<evidence type="ECO:0000256" key="17">
    <source>
        <dbReference type="SAM" id="MobiDB-lite"/>
    </source>
</evidence>
<evidence type="ECO:0000256" key="4">
    <source>
        <dbReference type="ARBA" id="ARBA00022519"/>
    </source>
</evidence>
<evidence type="ECO:0000259" key="19">
    <source>
        <dbReference type="PROSITE" id="PS50893"/>
    </source>
</evidence>
<dbReference type="KEGG" id="pes:SOPEG_2028"/>
<keyword evidence="4" id="KW-0997">Cell inner membrane</keyword>
<dbReference type="GO" id="GO:0005524">
    <property type="term" value="F:ATP binding"/>
    <property type="evidence" value="ECO:0007669"/>
    <property type="project" value="UniProtKB-KW"/>
</dbReference>
<evidence type="ECO:0000313" key="22">
    <source>
        <dbReference type="Proteomes" id="UP000019025"/>
    </source>
</evidence>
<dbReference type="FunFam" id="3.40.50.300:FF:000854">
    <property type="entry name" value="Multidrug ABC transporter ATP-binding protein"/>
    <property type="match status" value="1"/>
</dbReference>
<feature type="transmembrane region" description="Helical" evidence="18">
    <location>
        <begin position="243"/>
        <end position="267"/>
    </location>
</feature>
<reference evidence="21 22" key="1">
    <citation type="journal article" date="2014" name="Genome Biol. Evol.">
        <title>Genome degeneration and adaptation in a nascent stage of symbiosis.</title>
        <authorList>
            <person name="Oakeson K.F."/>
            <person name="Gil R."/>
            <person name="Clayton A.L."/>
            <person name="Dunn D.M."/>
            <person name="von Niederhausern A.C."/>
            <person name="Hamil C."/>
            <person name="Aoyagi A."/>
            <person name="Duval B."/>
            <person name="Baca A."/>
            <person name="Silva F.J."/>
            <person name="Vallier A."/>
            <person name="Jackson D.G."/>
            <person name="Latorre A."/>
            <person name="Weiss R.B."/>
            <person name="Heddi A."/>
            <person name="Moya A."/>
            <person name="Dale C."/>
        </authorList>
    </citation>
    <scope>NUCLEOTIDE SEQUENCE [LARGE SCALE GENOMIC DNA]</scope>
    <source>
        <strain evidence="22">none</strain>
    </source>
</reference>
<evidence type="ECO:0000256" key="15">
    <source>
        <dbReference type="ARBA" id="ARBA00063833"/>
    </source>
</evidence>
<evidence type="ECO:0000313" key="21">
    <source>
        <dbReference type="EMBL" id="AHF73956.1"/>
    </source>
</evidence>
<dbReference type="PROSITE" id="PS00211">
    <property type="entry name" value="ABC_TRANSPORTER_1"/>
    <property type="match status" value="1"/>
</dbReference>
<dbReference type="STRING" id="2342.SOPEG_2028"/>
<evidence type="ECO:0000256" key="13">
    <source>
        <dbReference type="ARBA" id="ARBA00051241"/>
    </source>
</evidence>
<dbReference type="SUPFAM" id="SSF90123">
    <property type="entry name" value="ABC transporter transmembrane region"/>
    <property type="match status" value="1"/>
</dbReference>
<dbReference type="InterPro" id="IPR003593">
    <property type="entry name" value="AAA+_ATPase"/>
</dbReference>
<keyword evidence="3" id="KW-1003">Cell membrane</keyword>
<evidence type="ECO:0000256" key="8">
    <source>
        <dbReference type="ARBA" id="ARBA00022967"/>
    </source>
</evidence>
<feature type="region of interest" description="Disordered" evidence="17">
    <location>
        <begin position="580"/>
        <end position="599"/>
    </location>
</feature>
<comment type="catalytic activity">
    <reaction evidence="12">
        <text>glutathione(in) + ATP + H2O = glutathione(out) + ADP + phosphate + H(+)</text>
        <dbReference type="Rhea" id="RHEA:29787"/>
        <dbReference type="ChEBI" id="CHEBI:15377"/>
        <dbReference type="ChEBI" id="CHEBI:15378"/>
        <dbReference type="ChEBI" id="CHEBI:30616"/>
        <dbReference type="ChEBI" id="CHEBI:43474"/>
        <dbReference type="ChEBI" id="CHEBI:57925"/>
        <dbReference type="ChEBI" id="CHEBI:456216"/>
    </reaction>
    <physiologicalReaction direction="left-to-right" evidence="12">
        <dbReference type="Rhea" id="RHEA:29788"/>
    </physiologicalReaction>
</comment>
<evidence type="ECO:0000256" key="9">
    <source>
        <dbReference type="ARBA" id="ARBA00022970"/>
    </source>
</evidence>
<keyword evidence="11 18" id="KW-0472">Membrane</keyword>
<organism evidence="21 22">
    <name type="scientific">Candidatus Sodalis pierantonii str. SOPE</name>
    <dbReference type="NCBI Taxonomy" id="2342"/>
    <lineage>
        <taxon>Bacteria</taxon>
        <taxon>Pseudomonadati</taxon>
        <taxon>Pseudomonadota</taxon>
        <taxon>Gammaproteobacteria</taxon>
        <taxon>Enterobacterales</taxon>
        <taxon>Bruguierivoracaceae</taxon>
        <taxon>Sodalis</taxon>
    </lineage>
</organism>
<dbReference type="NCBIfam" id="NF008364">
    <property type="entry name" value="PRK11160.1"/>
    <property type="match status" value="1"/>
</dbReference>
<dbReference type="PANTHER" id="PTHR43394:SF1">
    <property type="entry name" value="ATP-BINDING CASSETTE SUB-FAMILY B MEMBER 10, MITOCHONDRIAL"/>
    <property type="match status" value="1"/>
</dbReference>
<comment type="similarity">
    <text evidence="14">Belongs to the ABC transporter superfamily. Cysteine exporter (TC 3.A.1.129.1) family.</text>
</comment>
<feature type="transmembrane region" description="Helical" evidence="18">
    <location>
        <begin position="20"/>
        <end position="44"/>
    </location>
</feature>
<evidence type="ECO:0000256" key="18">
    <source>
        <dbReference type="SAM" id="Phobius"/>
    </source>
</evidence>
<dbReference type="PANTHER" id="PTHR43394">
    <property type="entry name" value="ATP-DEPENDENT PERMEASE MDL1, MITOCHONDRIAL"/>
    <property type="match status" value="1"/>
</dbReference>
<feature type="transmembrane region" description="Helical" evidence="18">
    <location>
        <begin position="279"/>
        <end position="301"/>
    </location>
</feature>
<name>W0HJG7_9GAMM</name>
<dbReference type="GO" id="GO:0034775">
    <property type="term" value="P:glutathione transmembrane transport"/>
    <property type="evidence" value="ECO:0007669"/>
    <property type="project" value="InterPro"/>
</dbReference>
<evidence type="ECO:0000256" key="12">
    <source>
        <dbReference type="ARBA" id="ARBA00050301"/>
    </source>
</evidence>
<evidence type="ECO:0000256" key="6">
    <source>
        <dbReference type="ARBA" id="ARBA00022741"/>
    </source>
</evidence>
<dbReference type="InterPro" id="IPR027417">
    <property type="entry name" value="P-loop_NTPase"/>
</dbReference>
<accession>W0HJG7</accession>
<dbReference type="Gene3D" id="3.40.50.300">
    <property type="entry name" value="P-loop containing nucleotide triphosphate hydrolases"/>
    <property type="match status" value="1"/>
</dbReference>
<dbReference type="RefSeq" id="WP_025245349.1">
    <property type="nucleotide sequence ID" value="NZ_CP006568.1"/>
</dbReference>
<keyword evidence="10 18" id="KW-1133">Transmembrane helix</keyword>
<feature type="domain" description="ABC transporter" evidence="19">
    <location>
        <begin position="339"/>
        <end position="572"/>
    </location>
</feature>
<keyword evidence="8" id="KW-1278">Translocase</keyword>
<keyword evidence="7 21" id="KW-0067">ATP-binding</keyword>
<evidence type="ECO:0000256" key="3">
    <source>
        <dbReference type="ARBA" id="ARBA00022475"/>
    </source>
</evidence>
<dbReference type="NCBIfam" id="TIGR02868">
    <property type="entry name" value="CydC"/>
    <property type="match status" value="1"/>
</dbReference>
<protein>
    <recommendedName>
        <fullName evidence="16">Glutathione/L-cysteine transport system ATP-binding/permease protein CydC</fullName>
    </recommendedName>
</protein>
<dbReference type="PATRIC" id="fig|2342.5.peg.2148"/>